<evidence type="ECO:0000256" key="8">
    <source>
        <dbReference type="ARBA" id="ARBA00022989"/>
    </source>
</evidence>
<dbReference type="AlphaFoldDB" id="A0A4P7BBQ5"/>
<feature type="transmembrane region" description="Helical" evidence="11">
    <location>
        <begin position="85"/>
        <end position="105"/>
    </location>
</feature>
<evidence type="ECO:0000256" key="5">
    <source>
        <dbReference type="ARBA" id="ARBA00022556"/>
    </source>
</evidence>
<keyword evidence="6 11" id="KW-0812">Transmembrane</keyword>
<dbReference type="PANTHER" id="PTHR30561:SF9">
    <property type="entry name" value="4-AMINO-4-DEOXY-L-ARABINOSE-PHOSPHOUNDECAPRENOL FLIPPASE SUBUNIT ARNF-RELATED"/>
    <property type="match status" value="1"/>
</dbReference>
<dbReference type="SUPFAM" id="SSF103481">
    <property type="entry name" value="Multidrug resistance efflux transporter EmrE"/>
    <property type="match status" value="2"/>
</dbReference>
<keyword evidence="2" id="KW-1003">Cell membrane</keyword>
<evidence type="ECO:0000256" key="1">
    <source>
        <dbReference type="ARBA" id="ARBA00004651"/>
    </source>
</evidence>
<dbReference type="Proteomes" id="UP000619512">
    <property type="component" value="Unassembled WGS sequence"/>
</dbReference>
<reference evidence="13" key="1">
    <citation type="journal article" date="2014" name="Int. J. Syst. Evol. Microbiol.">
        <title>Complete genome sequence of Corynebacterium casei LMG S-19264T (=DSM 44701T), isolated from a smear-ripened cheese.</title>
        <authorList>
            <consortium name="US DOE Joint Genome Institute (JGI-PGF)"/>
            <person name="Walter F."/>
            <person name="Albersmeier A."/>
            <person name="Kalinowski J."/>
            <person name="Ruckert C."/>
        </authorList>
    </citation>
    <scope>NUCLEOTIDE SEQUENCE</scope>
    <source>
        <strain evidence="13">KCTC 12344</strain>
    </source>
</reference>
<keyword evidence="5" id="KW-0441">Lipid A biosynthesis</keyword>
<dbReference type="GO" id="GO:0022857">
    <property type="term" value="F:transmembrane transporter activity"/>
    <property type="evidence" value="ECO:0007669"/>
    <property type="project" value="InterPro"/>
</dbReference>
<evidence type="ECO:0000256" key="9">
    <source>
        <dbReference type="ARBA" id="ARBA00023098"/>
    </source>
</evidence>
<keyword evidence="4" id="KW-0997">Cell inner membrane</keyword>
<comment type="subcellular location">
    <subcellularLocation>
        <location evidence="1">Cell membrane</location>
        <topology evidence="1">Multi-pass membrane protein</topology>
    </subcellularLocation>
</comment>
<feature type="transmembrane region" description="Helical" evidence="11">
    <location>
        <begin position="166"/>
        <end position="187"/>
    </location>
</feature>
<dbReference type="EMBL" id="BMWW01000007">
    <property type="protein sequence ID" value="GGZ00582.1"/>
    <property type="molecule type" value="Genomic_DNA"/>
</dbReference>
<dbReference type="GO" id="GO:0009103">
    <property type="term" value="P:lipopolysaccharide biosynthetic process"/>
    <property type="evidence" value="ECO:0007669"/>
    <property type="project" value="UniProtKB-KW"/>
</dbReference>
<evidence type="ECO:0000256" key="11">
    <source>
        <dbReference type="SAM" id="Phobius"/>
    </source>
</evidence>
<feature type="transmembrane region" description="Helical" evidence="11">
    <location>
        <begin position="28"/>
        <end position="49"/>
    </location>
</feature>
<evidence type="ECO:0000256" key="6">
    <source>
        <dbReference type="ARBA" id="ARBA00022692"/>
    </source>
</evidence>
<evidence type="ECO:0000256" key="2">
    <source>
        <dbReference type="ARBA" id="ARBA00022475"/>
    </source>
</evidence>
<feature type="domain" description="EamA" evidence="12">
    <location>
        <begin position="31"/>
        <end position="128"/>
    </location>
</feature>
<keyword evidence="8 11" id="KW-1133">Transmembrane helix</keyword>
<proteinExistence type="predicted"/>
<accession>A0A4P7BBQ5</accession>
<keyword evidence="3" id="KW-0444">Lipid biosynthesis</keyword>
<feature type="transmembrane region" description="Helical" evidence="11">
    <location>
        <begin position="225"/>
        <end position="247"/>
    </location>
</feature>
<dbReference type="Gene3D" id="1.10.3730.20">
    <property type="match status" value="2"/>
</dbReference>
<keyword evidence="7" id="KW-0448">Lipopolysaccharide biosynthesis</keyword>
<evidence type="ECO:0000256" key="3">
    <source>
        <dbReference type="ARBA" id="ARBA00022516"/>
    </source>
</evidence>
<keyword evidence="9" id="KW-0443">Lipid metabolism</keyword>
<dbReference type="GO" id="GO:0005886">
    <property type="term" value="C:plasma membrane"/>
    <property type="evidence" value="ECO:0007669"/>
    <property type="project" value="UniProtKB-SubCell"/>
</dbReference>
<evidence type="ECO:0000256" key="4">
    <source>
        <dbReference type="ARBA" id="ARBA00022519"/>
    </source>
</evidence>
<dbReference type="InterPro" id="IPR000620">
    <property type="entry name" value="EamA_dom"/>
</dbReference>
<dbReference type="OrthoDB" id="9783707at2"/>
<dbReference type="EMBL" id="CP038026">
    <property type="protein sequence ID" value="QBQ35287.1"/>
    <property type="molecule type" value="Genomic_DNA"/>
</dbReference>
<dbReference type="Proteomes" id="UP000294359">
    <property type="component" value="Chromosome"/>
</dbReference>
<feature type="domain" description="EamA" evidence="12">
    <location>
        <begin position="139"/>
        <end position="268"/>
    </location>
</feature>
<dbReference type="Pfam" id="PF00892">
    <property type="entry name" value="EamA"/>
    <property type="match status" value="2"/>
</dbReference>
<dbReference type="GO" id="GO:0009245">
    <property type="term" value="P:lipid A biosynthetic process"/>
    <property type="evidence" value="ECO:0007669"/>
    <property type="project" value="UniProtKB-KW"/>
</dbReference>
<feature type="transmembrane region" description="Helical" evidence="11">
    <location>
        <begin position="136"/>
        <end position="154"/>
    </location>
</feature>
<evidence type="ECO:0000256" key="7">
    <source>
        <dbReference type="ARBA" id="ARBA00022985"/>
    </source>
</evidence>
<organism evidence="13 16">
    <name type="scientific">Pseudoduganella plicata</name>
    <dbReference type="NCBI Taxonomy" id="321984"/>
    <lineage>
        <taxon>Bacteria</taxon>
        <taxon>Pseudomonadati</taxon>
        <taxon>Pseudomonadota</taxon>
        <taxon>Betaproteobacteria</taxon>
        <taxon>Burkholderiales</taxon>
        <taxon>Oxalobacteraceae</taxon>
        <taxon>Telluria group</taxon>
        <taxon>Pseudoduganella</taxon>
    </lineage>
</organism>
<feature type="transmembrane region" description="Helical" evidence="11">
    <location>
        <begin position="55"/>
        <end position="73"/>
    </location>
</feature>
<evidence type="ECO:0000313" key="14">
    <source>
        <dbReference type="EMBL" id="QBQ35287.1"/>
    </source>
</evidence>
<reference evidence="13" key="3">
    <citation type="submission" date="2022-12" db="EMBL/GenBank/DDBJ databases">
        <authorList>
            <person name="Sun Q."/>
            <person name="Kim S."/>
        </authorList>
    </citation>
    <scope>NUCLEOTIDE SEQUENCE</scope>
    <source>
        <strain evidence="13">KCTC 12344</strain>
    </source>
</reference>
<evidence type="ECO:0000313" key="13">
    <source>
        <dbReference type="EMBL" id="GGZ00582.1"/>
    </source>
</evidence>
<protein>
    <submittedName>
        <fullName evidence="14">EamA family transporter</fullName>
    </submittedName>
    <submittedName>
        <fullName evidence="13">Membrane protein</fullName>
    </submittedName>
</protein>
<evidence type="ECO:0000313" key="16">
    <source>
        <dbReference type="Proteomes" id="UP000619512"/>
    </source>
</evidence>
<evidence type="ECO:0000256" key="10">
    <source>
        <dbReference type="ARBA" id="ARBA00023136"/>
    </source>
</evidence>
<sequence>MVWQRSHRQSAPILAWSYVHSPSPDKRLSATMVTVGAALFALPLLPLAGTPAADSWPWLGASACLQVIYYLLLAQAYQHGDISKTYPLMRGSAPLIVLLASAPLLGEELSVGQYAAAALIVAGILAMTVRDVASRTATAFAMSNAVIIAAYTIVDGMGVRASGSAAAYTLWLFVLTAAGMLICSIGRRHALLMYAQQHWKAELAGGVGTMASYGLALWAMTFAPVAVVAALRETSIVFAMLIAACFLQERVGRRRTMAAGLIVCGAAAMRLFR</sequence>
<dbReference type="InterPro" id="IPR000390">
    <property type="entry name" value="Small_drug/metabolite_transptr"/>
</dbReference>
<evidence type="ECO:0000259" key="12">
    <source>
        <dbReference type="Pfam" id="PF00892"/>
    </source>
</evidence>
<feature type="transmembrane region" description="Helical" evidence="11">
    <location>
        <begin position="111"/>
        <end position="129"/>
    </location>
</feature>
<name>A0A4P7BBQ5_9BURK</name>
<dbReference type="PANTHER" id="PTHR30561">
    <property type="entry name" value="SMR FAMILY PROTON-DEPENDENT DRUG EFFLUX TRANSPORTER SUGE"/>
    <property type="match status" value="1"/>
</dbReference>
<dbReference type="InterPro" id="IPR037185">
    <property type="entry name" value="EmrE-like"/>
</dbReference>
<keyword evidence="10 11" id="KW-0472">Membrane</keyword>
<evidence type="ECO:0000313" key="15">
    <source>
        <dbReference type="Proteomes" id="UP000294359"/>
    </source>
</evidence>
<gene>
    <name evidence="14" type="ORF">E1742_03250</name>
    <name evidence="13" type="ORF">GCM10007388_37600</name>
</gene>
<keyword evidence="15" id="KW-1185">Reference proteome</keyword>
<reference evidence="14 15" key="2">
    <citation type="submission" date="2019-03" db="EMBL/GenBank/DDBJ databases">
        <title>Draft Genome Sequences of Six Type Strains of the Genus Massilia.</title>
        <authorList>
            <person name="Miess H."/>
            <person name="Frediansyhah A."/>
            <person name="Gross H."/>
        </authorList>
    </citation>
    <scope>NUCLEOTIDE SEQUENCE [LARGE SCALE GENOMIC DNA]</scope>
    <source>
        <strain evidence="14 15">DSM 17505</strain>
    </source>
</reference>
<feature type="transmembrane region" description="Helical" evidence="11">
    <location>
        <begin position="199"/>
        <end position="219"/>
    </location>
</feature>